<comment type="caution">
    <text evidence="2">The sequence shown here is derived from an EMBL/GenBank/DDBJ whole genome shotgun (WGS) entry which is preliminary data.</text>
</comment>
<proteinExistence type="predicted"/>
<protein>
    <recommendedName>
        <fullName evidence="4">Lipoprotein</fullName>
    </recommendedName>
</protein>
<evidence type="ECO:0008006" key="4">
    <source>
        <dbReference type="Google" id="ProtNLM"/>
    </source>
</evidence>
<name>A0ABY2BPH6_9ACTN</name>
<dbReference type="PROSITE" id="PS51257">
    <property type="entry name" value="PROKAR_LIPOPROTEIN"/>
    <property type="match status" value="1"/>
</dbReference>
<sequence>MPVHRLTTIAIAAVVSLALVGCEPIETTSRSTKGSSSKSSSSKTSGNSGKSSTKSRASVKITASDKVCWAGKVGGQTKKGCGNATIQVRDSKGTYRIQLRKTKGSGTLKVVLIVNGDRVDSGSITSSSSAVSISYANR</sequence>
<dbReference type="RefSeq" id="WP_132188493.1">
    <property type="nucleotide sequence ID" value="NZ_SLWM01000004.1"/>
</dbReference>
<feature type="region of interest" description="Disordered" evidence="1">
    <location>
        <begin position="27"/>
        <end position="58"/>
    </location>
</feature>
<reference evidence="2 3" key="1">
    <citation type="journal article" date="2015" name="Stand. Genomic Sci.">
        <title>Genomic Encyclopedia of Bacterial and Archaeal Type Strains, Phase III: the genomes of soil and plant-associated and newly described type strains.</title>
        <authorList>
            <person name="Whitman W.B."/>
            <person name="Woyke T."/>
            <person name="Klenk H.P."/>
            <person name="Zhou Y."/>
            <person name="Lilburn T.G."/>
            <person name="Beck B.J."/>
            <person name="De Vos P."/>
            <person name="Vandamme P."/>
            <person name="Eisen J.A."/>
            <person name="Garrity G."/>
            <person name="Hugenholtz P."/>
            <person name="Kyrpides N.C."/>
        </authorList>
    </citation>
    <scope>NUCLEOTIDE SEQUENCE [LARGE SCALE GENOMIC DNA]</scope>
    <source>
        <strain evidence="2 3">VKM Ac-2538</strain>
    </source>
</reference>
<organism evidence="2 3">
    <name type="scientific">Kribbella orskensis</name>
    <dbReference type="NCBI Taxonomy" id="2512216"/>
    <lineage>
        <taxon>Bacteria</taxon>
        <taxon>Bacillati</taxon>
        <taxon>Actinomycetota</taxon>
        <taxon>Actinomycetes</taxon>
        <taxon>Propionibacteriales</taxon>
        <taxon>Kribbellaceae</taxon>
        <taxon>Kribbella</taxon>
    </lineage>
</organism>
<dbReference type="EMBL" id="SLWM01000004">
    <property type="protein sequence ID" value="TCO25641.1"/>
    <property type="molecule type" value="Genomic_DNA"/>
</dbReference>
<evidence type="ECO:0000313" key="3">
    <source>
        <dbReference type="Proteomes" id="UP000295818"/>
    </source>
</evidence>
<evidence type="ECO:0000256" key="1">
    <source>
        <dbReference type="SAM" id="MobiDB-lite"/>
    </source>
</evidence>
<feature type="compositionally biased region" description="Low complexity" evidence="1">
    <location>
        <begin position="27"/>
        <end position="55"/>
    </location>
</feature>
<gene>
    <name evidence="2" type="ORF">EV644_104145</name>
</gene>
<evidence type="ECO:0000313" key="2">
    <source>
        <dbReference type="EMBL" id="TCO25641.1"/>
    </source>
</evidence>
<accession>A0ABY2BPH6</accession>
<dbReference type="Proteomes" id="UP000295818">
    <property type="component" value="Unassembled WGS sequence"/>
</dbReference>
<keyword evidence="3" id="KW-1185">Reference proteome</keyword>